<dbReference type="GO" id="GO:0006508">
    <property type="term" value="P:proteolysis"/>
    <property type="evidence" value="ECO:0007669"/>
    <property type="project" value="UniProtKB-KW"/>
</dbReference>
<dbReference type="InterPro" id="IPR000064">
    <property type="entry name" value="NLP_P60_dom"/>
</dbReference>
<dbReference type="RefSeq" id="WP_033427188.1">
    <property type="nucleotide sequence ID" value="NZ_CP034550.1"/>
</dbReference>
<sequence>MASNPAQRTTRAAVAATAVALFVGTQPLAAADPVPPNASDALKRYNELSTQAETLNEEHLRAQEELANAQGALDQANRDIAGAQQAQEALRGQVDLLTEASFQGARFSQLSALLVSDSQQDFLNRMSALGVLAYDNAESLRGLEEAVVKAEDAARRATEATDSANRAIGEIDQRKAALNQQIDEARDAYRSLSPADRRALNDAGDMGPIPVPAGKAGEALAFALSQRGKDYVYGSNGPDTWDCSSLMQAAYRSAGIAIPRTTYGQAKIGRSVTRNEVKAGDLVIYYSGQTHVAMAIDGLRAVHASTEGVPVKVQDIESIGPISVIRRVVG</sequence>
<comment type="similarity">
    <text evidence="1">Belongs to the peptidase C40 family.</text>
</comment>
<dbReference type="KEGG" id="ssyi:EKG83_12005"/>
<dbReference type="OrthoDB" id="5177647at2"/>
<evidence type="ECO:0000259" key="7">
    <source>
        <dbReference type="PROSITE" id="PS51935"/>
    </source>
</evidence>
<dbReference type="InterPro" id="IPR051794">
    <property type="entry name" value="PG_Endopeptidase_C40"/>
</dbReference>
<feature type="domain" description="NlpC/P60" evidence="7">
    <location>
        <begin position="213"/>
        <end position="330"/>
    </location>
</feature>
<keyword evidence="2" id="KW-0645">Protease</keyword>
<gene>
    <name evidence="8" type="ORF">EKG83_12005</name>
</gene>
<evidence type="ECO:0000256" key="2">
    <source>
        <dbReference type="ARBA" id="ARBA00022670"/>
    </source>
</evidence>
<dbReference type="AlphaFoldDB" id="A0A5Q0GVK7"/>
<dbReference type="SUPFAM" id="SSF54001">
    <property type="entry name" value="Cysteine proteinases"/>
    <property type="match status" value="1"/>
</dbReference>
<feature type="coiled-coil region" evidence="5">
    <location>
        <begin position="140"/>
        <end position="188"/>
    </location>
</feature>
<dbReference type="InterPro" id="IPR038765">
    <property type="entry name" value="Papain-like_cys_pep_sf"/>
</dbReference>
<evidence type="ECO:0000313" key="9">
    <source>
        <dbReference type="Proteomes" id="UP000325787"/>
    </source>
</evidence>
<dbReference type="GO" id="GO:0008234">
    <property type="term" value="F:cysteine-type peptidase activity"/>
    <property type="evidence" value="ECO:0007669"/>
    <property type="project" value="UniProtKB-KW"/>
</dbReference>
<evidence type="ECO:0000256" key="5">
    <source>
        <dbReference type="SAM" id="Coils"/>
    </source>
</evidence>
<proteinExistence type="inferred from homology"/>
<dbReference type="PANTHER" id="PTHR47359">
    <property type="entry name" value="PEPTIDOGLYCAN DL-ENDOPEPTIDASE CWLO"/>
    <property type="match status" value="1"/>
</dbReference>
<dbReference type="Proteomes" id="UP000325787">
    <property type="component" value="Chromosome"/>
</dbReference>
<dbReference type="PANTHER" id="PTHR47359:SF3">
    <property type="entry name" value="NLP_P60 DOMAIN-CONTAINING PROTEIN-RELATED"/>
    <property type="match status" value="1"/>
</dbReference>
<dbReference type="Gene3D" id="6.10.250.3150">
    <property type="match status" value="1"/>
</dbReference>
<evidence type="ECO:0000256" key="1">
    <source>
        <dbReference type="ARBA" id="ARBA00007074"/>
    </source>
</evidence>
<dbReference type="Pfam" id="PF00877">
    <property type="entry name" value="NLPC_P60"/>
    <property type="match status" value="1"/>
</dbReference>
<name>A0A5Q0GVK7_SACSY</name>
<dbReference type="EMBL" id="CP034550">
    <property type="protein sequence ID" value="QFZ18107.1"/>
    <property type="molecule type" value="Genomic_DNA"/>
</dbReference>
<evidence type="ECO:0000256" key="6">
    <source>
        <dbReference type="SAM" id="SignalP"/>
    </source>
</evidence>
<keyword evidence="3 8" id="KW-0378">Hydrolase</keyword>
<dbReference type="PROSITE" id="PS51935">
    <property type="entry name" value="NLPC_P60"/>
    <property type="match status" value="1"/>
</dbReference>
<keyword evidence="5" id="KW-0175">Coiled coil</keyword>
<feature type="chain" id="PRO_5024817682" evidence="6">
    <location>
        <begin position="31"/>
        <end position="330"/>
    </location>
</feature>
<keyword evidence="9" id="KW-1185">Reference proteome</keyword>
<dbReference type="Gene3D" id="3.90.1720.10">
    <property type="entry name" value="endopeptidase domain like (from Nostoc punctiforme)"/>
    <property type="match status" value="1"/>
</dbReference>
<protein>
    <submittedName>
        <fullName evidence="8">Glycoside hydrolase</fullName>
    </submittedName>
</protein>
<organism evidence="8 9">
    <name type="scientific">Saccharothrix syringae</name>
    <name type="common">Nocardiopsis syringae</name>
    <dbReference type="NCBI Taxonomy" id="103733"/>
    <lineage>
        <taxon>Bacteria</taxon>
        <taxon>Bacillati</taxon>
        <taxon>Actinomycetota</taxon>
        <taxon>Actinomycetes</taxon>
        <taxon>Pseudonocardiales</taxon>
        <taxon>Pseudonocardiaceae</taxon>
        <taxon>Saccharothrix</taxon>
    </lineage>
</organism>
<keyword evidence="4" id="KW-0788">Thiol protease</keyword>
<evidence type="ECO:0000313" key="8">
    <source>
        <dbReference type="EMBL" id="QFZ18107.1"/>
    </source>
</evidence>
<feature type="signal peptide" evidence="6">
    <location>
        <begin position="1"/>
        <end position="30"/>
    </location>
</feature>
<feature type="coiled-coil region" evidence="5">
    <location>
        <begin position="38"/>
        <end position="93"/>
    </location>
</feature>
<evidence type="ECO:0000256" key="4">
    <source>
        <dbReference type="ARBA" id="ARBA00022807"/>
    </source>
</evidence>
<evidence type="ECO:0000256" key="3">
    <source>
        <dbReference type="ARBA" id="ARBA00022801"/>
    </source>
</evidence>
<accession>A0A5Q0GVK7</accession>
<reference evidence="9" key="1">
    <citation type="journal article" date="2021" name="Curr. Microbiol.">
        <title>Complete genome of nocamycin-producing strain Saccharothrix syringae NRRL B-16468 reveals the biosynthetic potential for secondary metabolites.</title>
        <authorList>
            <person name="Mo X."/>
            <person name="Yang S."/>
        </authorList>
    </citation>
    <scope>NUCLEOTIDE SEQUENCE [LARGE SCALE GENOMIC DNA]</scope>
    <source>
        <strain evidence="9">ATCC 51364 / DSM 43886 / JCM 6844 / KCTC 9398 / NBRC 14523 / NRRL B-16468 / INA 2240</strain>
    </source>
</reference>
<keyword evidence="6" id="KW-0732">Signal</keyword>